<name>A0A4R0MK88_9SPHI</name>
<sequence length="201" mass="22420">MKTNTVKYQAYFVLILAVAVLTGCASFSNTRVWRASKKLTENNLSELTGTYSFSPDYGYDKKGNQEDVINDKKKDYFYQYLTNKAISIDTVSRYFISLTYLKENSIAISIKKERLMIDSLILSGRLQSRGLLKVGKTEVKVHGIPYLLGGTQSKKTRIGVAKDGGLILNHAVDNSGAFLLLIGAGRGFDVAYHFKRINPKS</sequence>
<dbReference type="AlphaFoldDB" id="A0A4R0MK88"/>
<dbReference type="OrthoDB" id="756944at2"/>
<dbReference type="RefSeq" id="WP_131555717.1">
    <property type="nucleotide sequence ID" value="NZ_SJSK01000009.1"/>
</dbReference>
<dbReference type="Proteomes" id="UP000292884">
    <property type="component" value="Unassembled WGS sequence"/>
</dbReference>
<proteinExistence type="predicted"/>
<accession>A0A4R0MK88</accession>
<dbReference type="PROSITE" id="PS51257">
    <property type="entry name" value="PROKAR_LIPOPROTEIN"/>
    <property type="match status" value="1"/>
</dbReference>
<dbReference type="EMBL" id="SJSK01000009">
    <property type="protein sequence ID" value="TCC86612.1"/>
    <property type="molecule type" value="Genomic_DNA"/>
</dbReference>
<evidence type="ECO:0000313" key="1">
    <source>
        <dbReference type="EMBL" id="TCC86612.1"/>
    </source>
</evidence>
<organism evidence="1 2">
    <name type="scientific">Pedobacter frigiditerrae</name>
    <dbReference type="NCBI Taxonomy" id="2530452"/>
    <lineage>
        <taxon>Bacteria</taxon>
        <taxon>Pseudomonadati</taxon>
        <taxon>Bacteroidota</taxon>
        <taxon>Sphingobacteriia</taxon>
        <taxon>Sphingobacteriales</taxon>
        <taxon>Sphingobacteriaceae</taxon>
        <taxon>Pedobacter</taxon>
    </lineage>
</organism>
<protein>
    <submittedName>
        <fullName evidence="1">Uncharacterized protein</fullName>
    </submittedName>
</protein>
<keyword evidence="2" id="KW-1185">Reference proteome</keyword>
<reference evidence="1 2" key="1">
    <citation type="submission" date="2019-02" db="EMBL/GenBank/DDBJ databases">
        <title>Pedobacter sp. RP-1-13 sp. nov., isolated from Arctic soil.</title>
        <authorList>
            <person name="Dahal R.H."/>
        </authorList>
    </citation>
    <scope>NUCLEOTIDE SEQUENCE [LARGE SCALE GENOMIC DNA]</scope>
    <source>
        <strain evidence="1 2">RP-1-13</strain>
    </source>
</reference>
<gene>
    <name evidence="1" type="ORF">EZ428_23160</name>
</gene>
<comment type="caution">
    <text evidence="1">The sequence shown here is derived from an EMBL/GenBank/DDBJ whole genome shotgun (WGS) entry which is preliminary data.</text>
</comment>
<evidence type="ECO:0000313" key="2">
    <source>
        <dbReference type="Proteomes" id="UP000292884"/>
    </source>
</evidence>